<keyword evidence="2" id="KW-1185">Reference proteome</keyword>
<organism evidence="1 2">
    <name type="scientific">Nocardioides vastitatis</name>
    <dbReference type="NCBI Taxonomy" id="2568655"/>
    <lineage>
        <taxon>Bacteria</taxon>
        <taxon>Bacillati</taxon>
        <taxon>Actinomycetota</taxon>
        <taxon>Actinomycetes</taxon>
        <taxon>Propionibacteriales</taxon>
        <taxon>Nocardioidaceae</taxon>
        <taxon>Nocardioides</taxon>
    </lineage>
</organism>
<gene>
    <name evidence="1" type="ORF">ACFPQB_19745</name>
</gene>
<sequence>MRFGCMGALVTCAVLLVGCTEDAKPVFQPEPAPAGVVTEYDEALEPSAAVLSLVPADATSLVVTDFEQLRLVLGLGTLESETTPQERARFWRMLPRTAALSQGLLRSVDQRLRQRFGFGQDDVTWEASYSGPVSGWVLAFDDEVPMRAVQRAVGAGVGPLSGAAVDTERRLVTSTTPPPIDDSWGVLPEVAALVGNEAASTYVERGCVDFGTVFGAGTKDRLASAPAAALRSLDPLEAFAVSFGGELATVQLGEDRADAFDRLRLADVMPPTDPEFGLAMGRGVADPSTGRLGYTIGDPAAAVELTLARKLPFAICED</sequence>
<dbReference type="PROSITE" id="PS51257">
    <property type="entry name" value="PROKAR_LIPOPROTEIN"/>
    <property type="match status" value="1"/>
</dbReference>
<reference evidence="2" key="1">
    <citation type="journal article" date="2019" name="Int. J. Syst. Evol. Microbiol.">
        <title>The Global Catalogue of Microorganisms (GCM) 10K type strain sequencing project: providing services to taxonomists for standard genome sequencing and annotation.</title>
        <authorList>
            <consortium name="The Broad Institute Genomics Platform"/>
            <consortium name="The Broad Institute Genome Sequencing Center for Infectious Disease"/>
            <person name="Wu L."/>
            <person name="Ma J."/>
        </authorList>
    </citation>
    <scope>NUCLEOTIDE SEQUENCE [LARGE SCALE GENOMIC DNA]</scope>
    <source>
        <strain evidence="2">YIM 94188</strain>
    </source>
</reference>
<evidence type="ECO:0000313" key="2">
    <source>
        <dbReference type="Proteomes" id="UP001596072"/>
    </source>
</evidence>
<accession>A0ABW0ZPF7</accession>
<dbReference type="RefSeq" id="WP_136431977.1">
    <property type="nucleotide sequence ID" value="NZ_JBHSNS010000013.1"/>
</dbReference>
<name>A0ABW0ZPF7_9ACTN</name>
<evidence type="ECO:0008006" key="3">
    <source>
        <dbReference type="Google" id="ProtNLM"/>
    </source>
</evidence>
<evidence type="ECO:0000313" key="1">
    <source>
        <dbReference type="EMBL" id="MFC5731154.1"/>
    </source>
</evidence>
<proteinExistence type="predicted"/>
<comment type="caution">
    <text evidence="1">The sequence shown here is derived from an EMBL/GenBank/DDBJ whole genome shotgun (WGS) entry which is preliminary data.</text>
</comment>
<dbReference type="EMBL" id="JBHSNS010000013">
    <property type="protein sequence ID" value="MFC5731154.1"/>
    <property type="molecule type" value="Genomic_DNA"/>
</dbReference>
<dbReference type="Proteomes" id="UP001596072">
    <property type="component" value="Unassembled WGS sequence"/>
</dbReference>
<protein>
    <recommendedName>
        <fullName evidence="3">DUF3352 domain-containing protein</fullName>
    </recommendedName>
</protein>